<accession>A0ABX0P779</accession>
<sequence length="142" mass="15944">MLHRVAFIILSSVVVPYVQAQPFYPVVAKAEQKSRDEDRRLILQTELATEREALSKVNARLGEGTSKEDRDAVHRHEENIKALQRELEGDAQSGGEAPRRLSVRALHPAASTGARAPRFWDPYNRAIDLTDSSTSQRSESHE</sequence>
<comment type="caution">
    <text evidence="2">The sequence shown here is derived from an EMBL/GenBank/DDBJ whole genome shotgun (WGS) entry which is preliminary data.</text>
</comment>
<evidence type="ECO:0000313" key="3">
    <source>
        <dbReference type="Proteomes" id="UP000716322"/>
    </source>
</evidence>
<name>A0ABX0P779_9BURK</name>
<dbReference type="RefSeq" id="WP_166856153.1">
    <property type="nucleotide sequence ID" value="NZ_JAAQOM010000001.1"/>
</dbReference>
<evidence type="ECO:0000256" key="1">
    <source>
        <dbReference type="SAM" id="MobiDB-lite"/>
    </source>
</evidence>
<reference evidence="2 3" key="1">
    <citation type="submission" date="2020-03" db="EMBL/GenBank/DDBJ databases">
        <title>Genome sequence of strain Massilia sp. TW-1.</title>
        <authorList>
            <person name="Chaudhary D.K."/>
        </authorList>
    </citation>
    <scope>NUCLEOTIDE SEQUENCE [LARGE SCALE GENOMIC DNA]</scope>
    <source>
        <strain evidence="2 3">TW-1</strain>
    </source>
</reference>
<keyword evidence="3" id="KW-1185">Reference proteome</keyword>
<proteinExistence type="predicted"/>
<feature type="region of interest" description="Disordered" evidence="1">
    <location>
        <begin position="58"/>
        <end position="124"/>
    </location>
</feature>
<dbReference type="EMBL" id="JAAQOM010000001">
    <property type="protein sequence ID" value="NIA52548.1"/>
    <property type="molecule type" value="Genomic_DNA"/>
</dbReference>
<gene>
    <name evidence="2" type="ORF">HAV22_02615</name>
</gene>
<dbReference type="Proteomes" id="UP000716322">
    <property type="component" value="Unassembled WGS sequence"/>
</dbReference>
<evidence type="ECO:0000313" key="2">
    <source>
        <dbReference type="EMBL" id="NIA52548.1"/>
    </source>
</evidence>
<organism evidence="2 3">
    <name type="scientific">Telluria antibiotica</name>
    <dbReference type="NCBI Taxonomy" id="2717319"/>
    <lineage>
        <taxon>Bacteria</taxon>
        <taxon>Pseudomonadati</taxon>
        <taxon>Pseudomonadota</taxon>
        <taxon>Betaproteobacteria</taxon>
        <taxon>Burkholderiales</taxon>
        <taxon>Oxalobacteraceae</taxon>
        <taxon>Telluria group</taxon>
        <taxon>Telluria</taxon>
    </lineage>
</organism>
<feature type="compositionally biased region" description="Basic and acidic residues" evidence="1">
    <location>
        <begin position="65"/>
        <end position="88"/>
    </location>
</feature>
<protein>
    <submittedName>
        <fullName evidence="2">Uncharacterized protein</fullName>
    </submittedName>
</protein>